<proteinExistence type="predicted"/>
<reference evidence="2" key="1">
    <citation type="submission" date="2022-11" db="UniProtKB">
        <authorList>
            <consortium name="WormBaseParasite"/>
        </authorList>
    </citation>
    <scope>IDENTIFICATION</scope>
</reference>
<accession>A0A915DKW1</accession>
<sequence length="85" mass="10183">MLIQRLSFPRHLAHEYGTVLCRFFDSFKSEYNSPVTDNFHEVFRVNGVHNYIQDEDNFQALQSPDYQNRQFDTAFFQKVLGEFIK</sequence>
<dbReference type="WBParaSite" id="jg20439">
    <property type="protein sequence ID" value="jg20439"/>
    <property type="gene ID" value="jg20439"/>
</dbReference>
<keyword evidence="1" id="KW-1185">Reference proteome</keyword>
<protein>
    <submittedName>
        <fullName evidence="2">Uncharacterized protein</fullName>
    </submittedName>
</protein>
<evidence type="ECO:0000313" key="1">
    <source>
        <dbReference type="Proteomes" id="UP000887574"/>
    </source>
</evidence>
<organism evidence="1 2">
    <name type="scientific">Ditylenchus dipsaci</name>
    <dbReference type="NCBI Taxonomy" id="166011"/>
    <lineage>
        <taxon>Eukaryota</taxon>
        <taxon>Metazoa</taxon>
        <taxon>Ecdysozoa</taxon>
        <taxon>Nematoda</taxon>
        <taxon>Chromadorea</taxon>
        <taxon>Rhabditida</taxon>
        <taxon>Tylenchina</taxon>
        <taxon>Tylenchomorpha</taxon>
        <taxon>Sphaerularioidea</taxon>
        <taxon>Anguinidae</taxon>
        <taxon>Anguininae</taxon>
        <taxon>Ditylenchus</taxon>
    </lineage>
</organism>
<dbReference type="AlphaFoldDB" id="A0A915DKW1"/>
<evidence type="ECO:0000313" key="2">
    <source>
        <dbReference type="WBParaSite" id="jg20439"/>
    </source>
</evidence>
<dbReference type="Proteomes" id="UP000887574">
    <property type="component" value="Unplaced"/>
</dbReference>
<name>A0A915DKW1_9BILA</name>